<dbReference type="SUPFAM" id="SSF50494">
    <property type="entry name" value="Trypsin-like serine proteases"/>
    <property type="match status" value="1"/>
</dbReference>
<dbReference type="InterPro" id="IPR043504">
    <property type="entry name" value="Peptidase_S1_PA_chymotrypsin"/>
</dbReference>
<dbReference type="PRINTS" id="PR00722">
    <property type="entry name" value="CHYMOTRYPSIN"/>
</dbReference>
<keyword evidence="2" id="KW-0732">Signal</keyword>
<keyword evidence="4 6" id="KW-0720">Serine protease</keyword>
<dbReference type="InterPro" id="IPR009003">
    <property type="entry name" value="Peptidase_S1_PA"/>
</dbReference>
<keyword evidence="5" id="KW-1015">Disulfide bond</keyword>
<evidence type="ECO:0000256" key="2">
    <source>
        <dbReference type="ARBA" id="ARBA00022729"/>
    </source>
</evidence>
<organism evidence="8 9">
    <name type="scientific">Lymnaea stagnalis</name>
    <name type="common">Great pond snail</name>
    <name type="synonym">Helix stagnalis</name>
    <dbReference type="NCBI Taxonomy" id="6523"/>
    <lineage>
        <taxon>Eukaryota</taxon>
        <taxon>Metazoa</taxon>
        <taxon>Spiralia</taxon>
        <taxon>Lophotrochozoa</taxon>
        <taxon>Mollusca</taxon>
        <taxon>Gastropoda</taxon>
        <taxon>Heterobranchia</taxon>
        <taxon>Euthyneura</taxon>
        <taxon>Panpulmonata</taxon>
        <taxon>Hygrophila</taxon>
        <taxon>Lymnaeoidea</taxon>
        <taxon>Lymnaeidae</taxon>
        <taxon>Lymnaea</taxon>
    </lineage>
</organism>
<evidence type="ECO:0000313" key="8">
    <source>
        <dbReference type="EMBL" id="CAL1526670.1"/>
    </source>
</evidence>
<dbReference type="GO" id="GO:0006508">
    <property type="term" value="P:proteolysis"/>
    <property type="evidence" value="ECO:0007669"/>
    <property type="project" value="UniProtKB-KW"/>
</dbReference>
<evidence type="ECO:0000256" key="1">
    <source>
        <dbReference type="ARBA" id="ARBA00022670"/>
    </source>
</evidence>
<dbReference type="PROSITE" id="PS00135">
    <property type="entry name" value="TRYPSIN_SER"/>
    <property type="match status" value="1"/>
</dbReference>
<evidence type="ECO:0000256" key="3">
    <source>
        <dbReference type="ARBA" id="ARBA00022801"/>
    </source>
</evidence>
<dbReference type="SMART" id="SM00020">
    <property type="entry name" value="Tryp_SPc"/>
    <property type="match status" value="1"/>
</dbReference>
<evidence type="ECO:0000256" key="5">
    <source>
        <dbReference type="ARBA" id="ARBA00023157"/>
    </source>
</evidence>
<dbReference type="GO" id="GO:0004252">
    <property type="term" value="F:serine-type endopeptidase activity"/>
    <property type="evidence" value="ECO:0007669"/>
    <property type="project" value="InterPro"/>
</dbReference>
<dbReference type="PROSITE" id="PS00134">
    <property type="entry name" value="TRYPSIN_HIS"/>
    <property type="match status" value="1"/>
</dbReference>
<dbReference type="CDD" id="cd00190">
    <property type="entry name" value="Tryp_SPc"/>
    <property type="match status" value="1"/>
</dbReference>
<keyword evidence="3 6" id="KW-0378">Hydrolase</keyword>
<dbReference type="AlphaFoldDB" id="A0AAV2GZ31"/>
<dbReference type="Gene3D" id="2.40.10.10">
    <property type="entry name" value="Trypsin-like serine proteases"/>
    <property type="match status" value="1"/>
</dbReference>
<evidence type="ECO:0000256" key="4">
    <source>
        <dbReference type="ARBA" id="ARBA00022825"/>
    </source>
</evidence>
<dbReference type="Proteomes" id="UP001497497">
    <property type="component" value="Unassembled WGS sequence"/>
</dbReference>
<keyword evidence="1 6" id="KW-0645">Protease</keyword>
<comment type="caution">
    <text evidence="8">The sequence shown here is derived from an EMBL/GenBank/DDBJ whole genome shotgun (WGS) entry which is preliminary data.</text>
</comment>
<protein>
    <recommendedName>
        <fullName evidence="7">Peptidase S1 domain-containing protein</fullName>
    </recommendedName>
</protein>
<dbReference type="PROSITE" id="PS50240">
    <property type="entry name" value="TRYPSIN_DOM"/>
    <property type="match status" value="1"/>
</dbReference>
<dbReference type="InterPro" id="IPR001254">
    <property type="entry name" value="Trypsin_dom"/>
</dbReference>
<dbReference type="FunFam" id="2.40.10.10:FF:000120">
    <property type="entry name" value="Putative serine protease"/>
    <property type="match status" value="1"/>
</dbReference>
<sequence>MNQDRPDLSPLRVRTSSCMLISKNKHWPLHKKTVTGDVMFLRPMIAVFAVCLMTGLNNIRNVMGQDAVDGTSCLRRCQEAYTYYAAFINTQEFKDNYFNQCNQRCTTPDTSSLGSVTEEETTSSARAGIACGPNKSRVRIVGGRQAYECEVPWIVAVTVGTLFCGGTIVDSRHIVTAAHCLKNKDTGIIYMASSVQVRVGSSRIGAQRVYRVGQVFVHSRHVPGINDYDVAVLRLTQDLVFSDCVTPLCLPETWMNPFSADYCTAAGWGVTDFTSSRLQQNLRIVELPLVDMALCRNSYGPRYVNDLKLCAGDYINGGIDSCQGDSGGPLMCLYNGRFVLHGIVSFGSGCARARYPGIYTKVTNTYISSFIRSIIGS</sequence>
<dbReference type="Pfam" id="PF00089">
    <property type="entry name" value="Trypsin"/>
    <property type="match status" value="1"/>
</dbReference>
<gene>
    <name evidence="8" type="ORF">GSLYS_00000847001</name>
</gene>
<proteinExistence type="predicted"/>
<dbReference type="InterPro" id="IPR018114">
    <property type="entry name" value="TRYPSIN_HIS"/>
</dbReference>
<dbReference type="InterPro" id="IPR001314">
    <property type="entry name" value="Peptidase_S1A"/>
</dbReference>
<evidence type="ECO:0000256" key="6">
    <source>
        <dbReference type="RuleBase" id="RU363034"/>
    </source>
</evidence>
<reference evidence="8 9" key="1">
    <citation type="submission" date="2024-04" db="EMBL/GenBank/DDBJ databases">
        <authorList>
            <consortium name="Genoscope - CEA"/>
            <person name="William W."/>
        </authorList>
    </citation>
    <scope>NUCLEOTIDE SEQUENCE [LARGE SCALE GENOMIC DNA]</scope>
</reference>
<evidence type="ECO:0000313" key="9">
    <source>
        <dbReference type="Proteomes" id="UP001497497"/>
    </source>
</evidence>
<name>A0AAV2GZ31_LYMST</name>
<dbReference type="PANTHER" id="PTHR24252">
    <property type="entry name" value="ACROSIN-RELATED"/>
    <property type="match status" value="1"/>
</dbReference>
<dbReference type="InterPro" id="IPR033116">
    <property type="entry name" value="TRYPSIN_SER"/>
</dbReference>
<feature type="domain" description="Peptidase S1" evidence="7">
    <location>
        <begin position="140"/>
        <end position="376"/>
    </location>
</feature>
<dbReference type="PANTHER" id="PTHR24252:SF7">
    <property type="entry name" value="HYALIN"/>
    <property type="match status" value="1"/>
</dbReference>
<keyword evidence="9" id="KW-1185">Reference proteome</keyword>
<accession>A0AAV2GZ31</accession>
<evidence type="ECO:0000259" key="7">
    <source>
        <dbReference type="PROSITE" id="PS50240"/>
    </source>
</evidence>
<dbReference type="EMBL" id="CAXITT010000007">
    <property type="protein sequence ID" value="CAL1526670.1"/>
    <property type="molecule type" value="Genomic_DNA"/>
</dbReference>